<keyword evidence="1 7" id="KW-0489">Methyltransferase</keyword>
<proteinExistence type="predicted"/>
<dbReference type="GO" id="GO:0033528">
    <property type="term" value="P:S-methylmethionine cycle"/>
    <property type="evidence" value="ECO:0007669"/>
    <property type="project" value="TreeGrafter"/>
</dbReference>
<dbReference type="PIRSF" id="PIRSF037505">
    <property type="entry name" value="Betaine_HMT"/>
    <property type="match status" value="1"/>
</dbReference>
<sequence length="323" mass="35599">MSVVILDGGFSTQLSVHVGEKVDGHPLWTARFLATNPTAVYQTHLDFLRSGADIIITNTYQASIEGFVQHLGLSKVESFDLITKAVDLAKQALQVYMLEIKDKEVSNKKPKIAGSCGPYGASLHDGSEYTGEYASNISKEFLKKWHRPRIQTLIDAGVDFIALETIPCQIEAEALVELIKEFPDIKAWLSFSCKNDGRSIVDGSDFRSVACSCFNNAVKGQLVAVGVNCLAPTAVTPLLKGIQDKGDKFIPLIVYPNSGETYTVSEGWKKTGNEPPLETFIDEWLNLGVRYVGGCCRTYADDVAKIIVEVRKWQKKKIIPCCE</sequence>
<dbReference type="UniPathway" id="UPA00051">
    <property type="reaction ID" value="UER00083"/>
</dbReference>
<evidence type="ECO:0000313" key="10">
    <source>
        <dbReference type="Proteomes" id="UP000786811"/>
    </source>
</evidence>
<dbReference type="FunFam" id="3.20.20.330:FF:000002">
    <property type="entry name" value="Homocysteine S-methyltransferase"/>
    <property type="match status" value="1"/>
</dbReference>
<accession>A0A8J2EIC5</accession>
<dbReference type="PANTHER" id="PTHR46015:SF1">
    <property type="entry name" value="HOMOCYSTEINE S-METHYLTRANSFERASE-LIKE ISOFORM 1"/>
    <property type="match status" value="1"/>
</dbReference>
<dbReference type="PANTHER" id="PTHR46015">
    <property type="entry name" value="ZGC:172121"/>
    <property type="match status" value="1"/>
</dbReference>
<organism evidence="9 10">
    <name type="scientific">Cotesia congregata</name>
    <name type="common">Parasitoid wasp</name>
    <name type="synonym">Apanteles congregatus</name>
    <dbReference type="NCBI Taxonomy" id="51543"/>
    <lineage>
        <taxon>Eukaryota</taxon>
        <taxon>Metazoa</taxon>
        <taxon>Ecdysozoa</taxon>
        <taxon>Arthropoda</taxon>
        <taxon>Hexapoda</taxon>
        <taxon>Insecta</taxon>
        <taxon>Pterygota</taxon>
        <taxon>Neoptera</taxon>
        <taxon>Endopterygota</taxon>
        <taxon>Hymenoptera</taxon>
        <taxon>Apocrita</taxon>
        <taxon>Ichneumonoidea</taxon>
        <taxon>Braconidae</taxon>
        <taxon>Microgastrinae</taxon>
        <taxon>Cotesia</taxon>
    </lineage>
</organism>
<feature type="binding site" evidence="6 7">
    <location>
        <position position="229"/>
    </location>
    <ligand>
        <name>Zn(2+)</name>
        <dbReference type="ChEBI" id="CHEBI:29105"/>
    </ligand>
</feature>
<keyword evidence="10" id="KW-1185">Reference proteome</keyword>
<dbReference type="Pfam" id="PF02574">
    <property type="entry name" value="S-methyl_trans"/>
    <property type="match status" value="1"/>
</dbReference>
<dbReference type="InterPro" id="IPR051486">
    <property type="entry name" value="Hcy_S-methyltransferase"/>
</dbReference>
<dbReference type="Proteomes" id="UP000786811">
    <property type="component" value="Unassembled WGS sequence"/>
</dbReference>
<dbReference type="GO" id="GO:0008270">
    <property type="term" value="F:zinc ion binding"/>
    <property type="evidence" value="ECO:0007669"/>
    <property type="project" value="InterPro"/>
</dbReference>
<dbReference type="GO" id="GO:0032259">
    <property type="term" value="P:methylation"/>
    <property type="evidence" value="ECO:0007669"/>
    <property type="project" value="UniProtKB-KW"/>
</dbReference>
<feature type="binding site" evidence="6 7">
    <location>
        <position position="296"/>
    </location>
    <ligand>
        <name>Zn(2+)</name>
        <dbReference type="ChEBI" id="CHEBI:29105"/>
    </ligand>
</feature>
<evidence type="ECO:0000256" key="4">
    <source>
        <dbReference type="ARBA" id="ARBA00022833"/>
    </source>
</evidence>
<dbReference type="GO" id="GO:0009086">
    <property type="term" value="P:methionine biosynthetic process"/>
    <property type="evidence" value="ECO:0007669"/>
    <property type="project" value="InterPro"/>
</dbReference>
<comment type="caution">
    <text evidence="9">The sequence shown here is derived from an EMBL/GenBank/DDBJ whole genome shotgun (WGS) entry which is preliminary data.</text>
</comment>
<dbReference type="EMBL" id="CAJNRD030001117">
    <property type="protein sequence ID" value="CAG5077035.1"/>
    <property type="molecule type" value="Genomic_DNA"/>
</dbReference>
<evidence type="ECO:0000256" key="1">
    <source>
        <dbReference type="ARBA" id="ARBA00022603"/>
    </source>
</evidence>
<feature type="domain" description="Hcy-binding" evidence="8">
    <location>
        <begin position="1"/>
        <end position="310"/>
    </location>
</feature>
<evidence type="ECO:0000256" key="6">
    <source>
        <dbReference type="PIRSR" id="PIRSR037505-2"/>
    </source>
</evidence>
<name>A0A8J2EIC5_COTCN</name>
<evidence type="ECO:0000313" key="9">
    <source>
        <dbReference type="EMBL" id="CAG5077035.1"/>
    </source>
</evidence>
<dbReference type="SUPFAM" id="SSF82282">
    <property type="entry name" value="Homocysteine S-methyltransferase"/>
    <property type="match status" value="1"/>
</dbReference>
<dbReference type="AlphaFoldDB" id="A0A8J2EIC5"/>
<keyword evidence="2 7" id="KW-0808">Transferase</keyword>
<dbReference type="PROSITE" id="PS50970">
    <property type="entry name" value="HCY"/>
    <property type="match status" value="1"/>
</dbReference>
<evidence type="ECO:0000256" key="3">
    <source>
        <dbReference type="ARBA" id="ARBA00022723"/>
    </source>
</evidence>
<evidence type="ECO:0000256" key="7">
    <source>
        <dbReference type="PROSITE-ProRule" id="PRU00333"/>
    </source>
</evidence>
<dbReference type="GO" id="GO:0008898">
    <property type="term" value="F:S-adenosylmethionine-homocysteine S-methyltransferase activity"/>
    <property type="evidence" value="ECO:0007669"/>
    <property type="project" value="TreeGrafter"/>
</dbReference>
<dbReference type="NCBIfam" id="NF007020">
    <property type="entry name" value="PRK09485.1"/>
    <property type="match status" value="1"/>
</dbReference>
<comment type="cofactor">
    <cofactor evidence="6">
        <name>Zn(2+)</name>
        <dbReference type="ChEBI" id="CHEBI:29105"/>
    </cofactor>
    <text evidence="6">Binds 1 zinc ion per subunit.</text>
</comment>
<dbReference type="Gene3D" id="3.20.20.330">
    <property type="entry name" value="Homocysteine-binding-like domain"/>
    <property type="match status" value="1"/>
</dbReference>
<evidence type="ECO:0000256" key="5">
    <source>
        <dbReference type="ARBA" id="ARBA00034478"/>
    </source>
</evidence>
<evidence type="ECO:0000259" key="8">
    <source>
        <dbReference type="PROSITE" id="PS50970"/>
    </source>
</evidence>
<feature type="binding site" evidence="6 7">
    <location>
        <position position="295"/>
    </location>
    <ligand>
        <name>Zn(2+)</name>
        <dbReference type="ChEBI" id="CHEBI:29105"/>
    </ligand>
</feature>
<dbReference type="InterPro" id="IPR036589">
    <property type="entry name" value="HCY_dom_sf"/>
</dbReference>
<evidence type="ECO:0000256" key="2">
    <source>
        <dbReference type="ARBA" id="ARBA00022679"/>
    </source>
</evidence>
<keyword evidence="4 6" id="KW-0862">Zinc</keyword>
<gene>
    <name evidence="9" type="ORF">HICCMSTLAB_LOCUS2353</name>
</gene>
<keyword evidence="3 6" id="KW-0479">Metal-binding</keyword>
<comment type="pathway">
    <text evidence="5">Amino-acid biosynthesis; L-methionine biosynthesis via de novo pathway.</text>
</comment>
<dbReference type="OrthoDB" id="261426at2759"/>
<dbReference type="InterPro" id="IPR017226">
    <property type="entry name" value="BHMT-like"/>
</dbReference>
<protein>
    <submittedName>
        <fullName evidence="9">Similar to HMT-2: Homocysteine S-methyltransferase 2 (Zea mays)</fullName>
    </submittedName>
</protein>
<reference evidence="9" key="1">
    <citation type="submission" date="2021-04" db="EMBL/GenBank/DDBJ databases">
        <authorList>
            <person name="Chebbi M.A.C M."/>
        </authorList>
    </citation>
    <scope>NUCLEOTIDE SEQUENCE</scope>
</reference>
<dbReference type="InterPro" id="IPR003726">
    <property type="entry name" value="HCY_dom"/>
</dbReference>